<keyword evidence="3" id="KW-0808">Transferase</keyword>
<dbReference type="InterPro" id="IPR010559">
    <property type="entry name" value="Sig_transdc_His_kin_internal"/>
</dbReference>
<gene>
    <name evidence="3" type="ORF">SAMN05216552_102657</name>
</gene>
<dbReference type="EMBL" id="FPBO01000026">
    <property type="protein sequence ID" value="SFV07133.1"/>
    <property type="molecule type" value="Genomic_DNA"/>
</dbReference>
<dbReference type="SMART" id="SM00387">
    <property type="entry name" value="HATPase_c"/>
    <property type="match status" value="1"/>
</dbReference>
<evidence type="ECO:0000256" key="1">
    <source>
        <dbReference type="SAM" id="Phobius"/>
    </source>
</evidence>
<sequence length="358" mass="38905">MSTTVSTRKPGFPFHRLMRDGVYVAVFNFICGLVVTYLISDGTHLAQNMLISYCIGTVAFLLIDGTRLALWGESGRPNWLTFAVLLAVAVPAAQYAGARLAGWLLGYRLDKLYTLGSPNTTISLVITLLATGAATLFFANRDRILRAEAELALEKARTETVARQALQAQLQSLQAQIEPHMLFNTLANLQGLIAIDPPRAQEMLDLLIQYLRATLTSSRAETNTLAQEFELMKAYLGLMRIRMGERLSYSFELPKELRNATVPPMLLQPLVENAIAHGLEPKVAGGHVAVSAQLRDGVLVLAVRDDGRGPDAGPGKKGTNLGLSNIRERLRAMYGERAALTLEAAAPEGAVARITLPA</sequence>
<organism evidence="3 4">
    <name type="scientific">Pseudoduganella namucuonensis</name>
    <dbReference type="NCBI Taxonomy" id="1035707"/>
    <lineage>
        <taxon>Bacteria</taxon>
        <taxon>Pseudomonadati</taxon>
        <taxon>Pseudomonadota</taxon>
        <taxon>Betaproteobacteria</taxon>
        <taxon>Burkholderiales</taxon>
        <taxon>Oxalobacteraceae</taxon>
        <taxon>Telluria group</taxon>
        <taxon>Pseudoduganella</taxon>
    </lineage>
</organism>
<evidence type="ECO:0000313" key="4">
    <source>
        <dbReference type="Proteomes" id="UP000199391"/>
    </source>
</evidence>
<keyword evidence="3" id="KW-0418">Kinase</keyword>
<feature type="domain" description="Histidine kinase" evidence="2">
    <location>
        <begin position="266"/>
        <end position="358"/>
    </location>
</feature>
<name>A0A1I7LBN1_9BURK</name>
<dbReference type="OrthoDB" id="2514702at2"/>
<dbReference type="InterPro" id="IPR036890">
    <property type="entry name" value="HATPase_C_sf"/>
</dbReference>
<dbReference type="GO" id="GO:0000155">
    <property type="term" value="F:phosphorelay sensor kinase activity"/>
    <property type="evidence" value="ECO:0007669"/>
    <property type="project" value="InterPro"/>
</dbReference>
<proteinExistence type="predicted"/>
<dbReference type="PANTHER" id="PTHR34220:SF9">
    <property type="entry name" value="SIGNAL TRANSDUCTION HISTIDINE KINASE INTERNAL REGION DOMAIN-CONTAINING PROTEIN"/>
    <property type="match status" value="1"/>
</dbReference>
<feature type="transmembrane region" description="Helical" evidence="1">
    <location>
        <begin position="79"/>
        <end position="101"/>
    </location>
</feature>
<protein>
    <submittedName>
        <fullName evidence="3">Signal transduction histidine kinase</fullName>
    </submittedName>
</protein>
<keyword evidence="1" id="KW-0472">Membrane</keyword>
<keyword evidence="1" id="KW-0812">Transmembrane</keyword>
<accession>A0A1I7LBN1</accession>
<keyword evidence="4" id="KW-1185">Reference proteome</keyword>
<feature type="transmembrane region" description="Helical" evidence="1">
    <location>
        <begin position="121"/>
        <end position="139"/>
    </location>
</feature>
<feature type="transmembrane region" description="Helical" evidence="1">
    <location>
        <begin position="21"/>
        <end position="39"/>
    </location>
</feature>
<dbReference type="Gene3D" id="3.30.565.10">
    <property type="entry name" value="Histidine kinase-like ATPase, C-terminal domain"/>
    <property type="match status" value="1"/>
</dbReference>
<dbReference type="InterPro" id="IPR050640">
    <property type="entry name" value="Bact_2-comp_sensor_kinase"/>
</dbReference>
<dbReference type="PROSITE" id="PS50109">
    <property type="entry name" value="HIS_KIN"/>
    <property type="match status" value="1"/>
</dbReference>
<dbReference type="STRING" id="1035707.SAMN05216552_102657"/>
<evidence type="ECO:0000259" key="2">
    <source>
        <dbReference type="PROSITE" id="PS50109"/>
    </source>
</evidence>
<feature type="transmembrane region" description="Helical" evidence="1">
    <location>
        <begin position="45"/>
        <end position="63"/>
    </location>
</feature>
<dbReference type="Pfam" id="PF02518">
    <property type="entry name" value="HATPase_c"/>
    <property type="match status" value="1"/>
</dbReference>
<dbReference type="SUPFAM" id="SSF55874">
    <property type="entry name" value="ATPase domain of HSP90 chaperone/DNA topoisomerase II/histidine kinase"/>
    <property type="match status" value="1"/>
</dbReference>
<dbReference type="PANTHER" id="PTHR34220">
    <property type="entry name" value="SENSOR HISTIDINE KINASE YPDA"/>
    <property type="match status" value="1"/>
</dbReference>
<dbReference type="AlphaFoldDB" id="A0A1I7LBN1"/>
<evidence type="ECO:0000313" key="3">
    <source>
        <dbReference type="EMBL" id="SFV07133.1"/>
    </source>
</evidence>
<dbReference type="GO" id="GO:0016020">
    <property type="term" value="C:membrane"/>
    <property type="evidence" value="ECO:0007669"/>
    <property type="project" value="InterPro"/>
</dbReference>
<dbReference type="InterPro" id="IPR003594">
    <property type="entry name" value="HATPase_dom"/>
</dbReference>
<dbReference type="Proteomes" id="UP000199391">
    <property type="component" value="Unassembled WGS sequence"/>
</dbReference>
<dbReference type="Pfam" id="PF06580">
    <property type="entry name" value="His_kinase"/>
    <property type="match status" value="1"/>
</dbReference>
<dbReference type="InterPro" id="IPR005467">
    <property type="entry name" value="His_kinase_dom"/>
</dbReference>
<dbReference type="RefSeq" id="WP_093558039.1">
    <property type="nucleotide sequence ID" value="NZ_FPBO01000026.1"/>
</dbReference>
<keyword evidence="1" id="KW-1133">Transmembrane helix</keyword>
<reference evidence="4" key="1">
    <citation type="submission" date="2016-10" db="EMBL/GenBank/DDBJ databases">
        <authorList>
            <person name="Varghese N."/>
            <person name="Submissions S."/>
        </authorList>
    </citation>
    <scope>NUCLEOTIDE SEQUENCE [LARGE SCALE GENOMIC DNA]</scope>
    <source>
        <strain evidence="4">CGMCC 1.11014</strain>
    </source>
</reference>